<dbReference type="EMBL" id="MHIM01000006">
    <property type="protein sequence ID" value="OGY53051.1"/>
    <property type="molecule type" value="Genomic_DNA"/>
</dbReference>
<dbReference type="Pfam" id="PF00673">
    <property type="entry name" value="Ribosomal_L5_C"/>
    <property type="match status" value="1"/>
</dbReference>
<dbReference type="PANTHER" id="PTHR11994">
    <property type="entry name" value="60S RIBOSOMAL PROTEIN L11-RELATED"/>
    <property type="match status" value="1"/>
</dbReference>
<evidence type="ECO:0000256" key="1">
    <source>
        <dbReference type="ARBA" id="ARBA00008553"/>
    </source>
</evidence>
<accession>A0A1G1YLB3</accession>
<evidence type="ECO:0000259" key="7">
    <source>
        <dbReference type="Pfam" id="PF00281"/>
    </source>
</evidence>
<dbReference type="GO" id="GO:0019843">
    <property type="term" value="F:rRNA binding"/>
    <property type="evidence" value="ECO:0007669"/>
    <property type="project" value="UniProtKB-UniRule"/>
</dbReference>
<gene>
    <name evidence="5" type="primary">rplE</name>
    <name evidence="9" type="ORF">A3A02_03010</name>
</gene>
<evidence type="ECO:0000256" key="6">
    <source>
        <dbReference type="RuleBase" id="RU003930"/>
    </source>
</evidence>
<dbReference type="HAMAP" id="MF_01333_B">
    <property type="entry name" value="Ribosomal_uL5_B"/>
    <property type="match status" value="1"/>
</dbReference>
<keyword evidence="5" id="KW-0699">rRNA-binding</keyword>
<protein>
    <recommendedName>
        <fullName evidence="4 5">Large ribosomal subunit protein uL5</fullName>
    </recommendedName>
</protein>
<dbReference type="GO" id="GO:0006412">
    <property type="term" value="P:translation"/>
    <property type="evidence" value="ECO:0007669"/>
    <property type="project" value="UniProtKB-UniRule"/>
</dbReference>
<dbReference type="FunFam" id="3.30.1440.10:FF:000001">
    <property type="entry name" value="50S ribosomal protein L5"/>
    <property type="match status" value="1"/>
</dbReference>
<dbReference type="GO" id="GO:0003735">
    <property type="term" value="F:structural constituent of ribosome"/>
    <property type="evidence" value="ECO:0007669"/>
    <property type="project" value="InterPro"/>
</dbReference>
<evidence type="ECO:0000256" key="5">
    <source>
        <dbReference type="HAMAP-Rule" id="MF_01333"/>
    </source>
</evidence>
<feature type="domain" description="Large ribosomal subunit protein uL5 C-terminal" evidence="8">
    <location>
        <begin position="86"/>
        <end position="178"/>
    </location>
</feature>
<evidence type="ECO:0000259" key="8">
    <source>
        <dbReference type="Pfam" id="PF00673"/>
    </source>
</evidence>
<dbReference type="NCBIfam" id="NF000585">
    <property type="entry name" value="PRK00010.1"/>
    <property type="match status" value="1"/>
</dbReference>
<comment type="similarity">
    <text evidence="1 5 6">Belongs to the universal ribosomal protein uL5 family.</text>
</comment>
<evidence type="ECO:0000256" key="4">
    <source>
        <dbReference type="ARBA" id="ARBA00035245"/>
    </source>
</evidence>
<keyword evidence="5" id="KW-0820">tRNA-binding</keyword>
<dbReference type="InterPro" id="IPR020929">
    <property type="entry name" value="Ribosomal_uL5_CS"/>
</dbReference>
<dbReference type="InterPro" id="IPR020930">
    <property type="entry name" value="Ribosomal_uL5_bac-type"/>
</dbReference>
<proteinExistence type="inferred from homology"/>
<evidence type="ECO:0000313" key="10">
    <source>
        <dbReference type="Proteomes" id="UP000177376"/>
    </source>
</evidence>
<evidence type="ECO:0000256" key="2">
    <source>
        <dbReference type="ARBA" id="ARBA00022980"/>
    </source>
</evidence>
<dbReference type="PROSITE" id="PS00358">
    <property type="entry name" value="RIBOSOMAL_L5"/>
    <property type="match status" value="1"/>
</dbReference>
<organism evidence="9 10">
    <name type="scientific">Candidatus Buchananbacteria bacterium RIFCSPLOWO2_01_FULL_39_33</name>
    <dbReference type="NCBI Taxonomy" id="1797543"/>
    <lineage>
        <taxon>Bacteria</taxon>
        <taxon>Candidatus Buchananiibacteriota</taxon>
    </lineage>
</organism>
<dbReference type="GO" id="GO:0005840">
    <property type="term" value="C:ribosome"/>
    <property type="evidence" value="ECO:0007669"/>
    <property type="project" value="UniProtKB-KW"/>
</dbReference>
<evidence type="ECO:0000256" key="3">
    <source>
        <dbReference type="ARBA" id="ARBA00023274"/>
    </source>
</evidence>
<comment type="caution">
    <text evidence="9">The sequence shown here is derived from an EMBL/GenBank/DDBJ whole genome shotgun (WGS) entry which is preliminary data.</text>
</comment>
<dbReference type="GO" id="GO:0000049">
    <property type="term" value="F:tRNA binding"/>
    <property type="evidence" value="ECO:0007669"/>
    <property type="project" value="UniProtKB-UniRule"/>
</dbReference>
<comment type="function">
    <text evidence="5">This is 1 of the proteins that bind and probably mediate the attachment of the 5S RNA into the large ribosomal subunit, where it forms part of the central protuberance. In the 70S ribosome it contacts protein S13 of the 30S subunit (bridge B1b), connecting the 2 subunits; this bridge is implicated in subunit movement. Contacts the P site tRNA; the 5S rRNA and some of its associated proteins might help stabilize positioning of ribosome-bound tRNAs.</text>
</comment>
<dbReference type="InterPro" id="IPR031309">
    <property type="entry name" value="Ribosomal_uL5_C"/>
</dbReference>
<dbReference type="Gene3D" id="3.30.1440.10">
    <property type="match status" value="1"/>
</dbReference>
<dbReference type="GO" id="GO:1990904">
    <property type="term" value="C:ribonucleoprotein complex"/>
    <property type="evidence" value="ECO:0007669"/>
    <property type="project" value="UniProtKB-KW"/>
</dbReference>
<dbReference type="InterPro" id="IPR031310">
    <property type="entry name" value="Ribosomal_uL5_N"/>
</dbReference>
<comment type="subunit">
    <text evidence="5">Part of the 50S ribosomal subunit; part of the 5S rRNA/L5/L18/L25 subcomplex. Contacts the 5S rRNA and the P site tRNA. Forms a bridge to the 30S subunit in the 70S ribosome.</text>
</comment>
<feature type="domain" description="Large ribosomal subunit protein uL5 N-terminal" evidence="7">
    <location>
        <begin position="25"/>
        <end position="81"/>
    </location>
</feature>
<keyword evidence="5" id="KW-0694">RNA-binding</keyword>
<keyword evidence="2 5" id="KW-0689">Ribosomal protein</keyword>
<reference evidence="9 10" key="1">
    <citation type="journal article" date="2016" name="Nat. Commun.">
        <title>Thousands of microbial genomes shed light on interconnected biogeochemical processes in an aquifer system.</title>
        <authorList>
            <person name="Anantharaman K."/>
            <person name="Brown C.T."/>
            <person name="Hug L.A."/>
            <person name="Sharon I."/>
            <person name="Castelle C.J."/>
            <person name="Probst A.J."/>
            <person name="Thomas B.C."/>
            <person name="Singh A."/>
            <person name="Wilkins M.J."/>
            <person name="Karaoz U."/>
            <person name="Brodie E.L."/>
            <person name="Williams K.H."/>
            <person name="Hubbard S.S."/>
            <person name="Banfield J.F."/>
        </authorList>
    </citation>
    <scope>NUCLEOTIDE SEQUENCE [LARGE SCALE GENOMIC DNA]</scope>
</reference>
<sequence length="180" mass="20145">MKSILFKKYQKEALPLLKEKFGYKNNLAVPKIEKVSVNIGINARSSESNYADNVEDLLAKITGQKPIKTKAKKAISAFKIRQGLVVGVKTTLRGQRMYDFLDKLVLVALPRIRDFRGLDVKSVDGQGNLNLGIKEHNVFPEIKSDEVERIYGLEISITTSAKTCEAGLELFKALGFPFKK</sequence>
<keyword evidence="3 5" id="KW-0687">Ribonucleoprotein</keyword>
<evidence type="ECO:0000313" key="9">
    <source>
        <dbReference type="EMBL" id="OGY53051.1"/>
    </source>
</evidence>
<dbReference type="AlphaFoldDB" id="A0A1G1YLB3"/>
<dbReference type="InterPro" id="IPR002132">
    <property type="entry name" value="Ribosomal_uL5"/>
</dbReference>
<dbReference type="Proteomes" id="UP000177376">
    <property type="component" value="Unassembled WGS sequence"/>
</dbReference>
<name>A0A1G1YLB3_9BACT</name>
<dbReference type="InterPro" id="IPR022803">
    <property type="entry name" value="Ribosomal_uL5_dom_sf"/>
</dbReference>
<dbReference type="Pfam" id="PF00281">
    <property type="entry name" value="Ribosomal_L5"/>
    <property type="match status" value="1"/>
</dbReference>
<dbReference type="PIRSF" id="PIRSF002161">
    <property type="entry name" value="Ribosomal_L5"/>
    <property type="match status" value="1"/>
</dbReference>
<dbReference type="SUPFAM" id="SSF55282">
    <property type="entry name" value="RL5-like"/>
    <property type="match status" value="1"/>
</dbReference>